<dbReference type="OrthoDB" id="2411376at2759"/>
<dbReference type="GO" id="GO:0003677">
    <property type="term" value="F:DNA binding"/>
    <property type="evidence" value="ECO:0007669"/>
    <property type="project" value="UniProtKB-KW"/>
</dbReference>
<dbReference type="GO" id="GO:0000166">
    <property type="term" value="F:nucleotide binding"/>
    <property type="evidence" value="ECO:0007669"/>
    <property type="project" value="InterPro"/>
</dbReference>
<sequence>MWESDQFAEKKAKGLGILEWMYNHVSPELSNGYISIDVRVCYKKIYLKSKASSLKYYLEKCGLGSKMDMPMTTMNKRYEDAILYLSDTLAKNIYEVANYCVIDALQCQELIVKHNVINDYREVSSIAYMSLSDSHYFAGGSRIQTAVTGLDFASLYPSLMIAYNLSPDKIILSCEEAINVIRGGKKTHMIKFLFNGQTIEAWSVCHNNIPKKKGLYARVLENLFNKRKKMKKHLNELDEESFKYSCLDSKQKALAGKVTSAGQRSIKFVRKFVEDKEFSIKYGDTDSLYLTCPEECFQECERKYKLDQLLQKEYWEEIVKISIEVMANLRNEVNTELEKDNRMPYLNMAYEEVLFPIVFIGKKKYYGLEYKNKPNFNPGSKWGNIPVERFVLQMKAKHALEVIENKWLIKRGLPTNKYLYKEYQPLPENLLKALERKKKSKKVNNLDNDEIANVKDEESQKLAKKWLKNYIKNLCDGPKKEETIISHLWKEAIFYAEKNILWYW</sequence>
<keyword evidence="5" id="KW-0238">DNA-binding</keyword>
<comment type="catalytic activity">
    <reaction evidence="6">
        <text>DNA(n) + a 2'-deoxyribonucleoside 5'-triphosphate = DNA(n+1) + diphosphate</text>
        <dbReference type="Rhea" id="RHEA:22508"/>
        <dbReference type="Rhea" id="RHEA-COMP:17339"/>
        <dbReference type="Rhea" id="RHEA-COMP:17340"/>
        <dbReference type="ChEBI" id="CHEBI:33019"/>
        <dbReference type="ChEBI" id="CHEBI:61560"/>
        <dbReference type="ChEBI" id="CHEBI:173112"/>
        <dbReference type="EC" id="2.7.7.7"/>
    </reaction>
</comment>
<proteinExistence type="predicted"/>
<keyword evidence="4" id="KW-0239">DNA-directed DNA polymerase</keyword>
<dbReference type="GO" id="GO:0003887">
    <property type="term" value="F:DNA-directed DNA polymerase activity"/>
    <property type="evidence" value="ECO:0007669"/>
    <property type="project" value="UniProtKB-KW"/>
</dbReference>
<dbReference type="InterPro" id="IPR012337">
    <property type="entry name" value="RNaseH-like_sf"/>
</dbReference>
<reference evidence="8 9" key="1">
    <citation type="submission" date="2018-06" db="EMBL/GenBank/DDBJ databases">
        <title>Comparative genomics reveals the genomic features of Rhizophagus irregularis, R. cerebriforme, R. diaphanum and Gigaspora rosea, and their symbiotic lifestyle signature.</title>
        <authorList>
            <person name="Morin E."/>
            <person name="San Clemente H."/>
            <person name="Chen E.C.H."/>
            <person name="De La Providencia I."/>
            <person name="Hainaut M."/>
            <person name="Kuo A."/>
            <person name="Kohler A."/>
            <person name="Murat C."/>
            <person name="Tang N."/>
            <person name="Roy S."/>
            <person name="Loubradou J."/>
            <person name="Henrissat B."/>
            <person name="Grigoriev I.V."/>
            <person name="Corradi N."/>
            <person name="Roux C."/>
            <person name="Martin F.M."/>
        </authorList>
    </citation>
    <scope>NUCLEOTIDE SEQUENCE [LARGE SCALE GENOMIC DNA]</scope>
    <source>
        <strain evidence="8 9">DAOM 194757</strain>
    </source>
</reference>
<dbReference type="InterPro" id="IPR050240">
    <property type="entry name" value="DNA_pol_type-B"/>
</dbReference>
<protein>
    <recommendedName>
        <fullName evidence="1">DNA-directed DNA polymerase</fullName>
        <ecNumber evidence="1">2.7.7.7</ecNumber>
    </recommendedName>
</protein>
<evidence type="ECO:0000256" key="3">
    <source>
        <dbReference type="ARBA" id="ARBA00022695"/>
    </source>
</evidence>
<dbReference type="InterPro" id="IPR043502">
    <property type="entry name" value="DNA/RNA_pol_sf"/>
</dbReference>
<keyword evidence="3" id="KW-0548">Nucleotidyltransferase</keyword>
<dbReference type="SUPFAM" id="SSF53098">
    <property type="entry name" value="Ribonuclease H-like"/>
    <property type="match status" value="1"/>
</dbReference>
<keyword evidence="2" id="KW-0808">Transferase</keyword>
<dbReference type="Gene3D" id="3.90.1600.10">
    <property type="entry name" value="Palm domain of DNA polymerase"/>
    <property type="match status" value="1"/>
</dbReference>
<dbReference type="InterPro" id="IPR036397">
    <property type="entry name" value="RNaseH_sf"/>
</dbReference>
<evidence type="ECO:0000313" key="9">
    <source>
        <dbReference type="Proteomes" id="UP000266673"/>
    </source>
</evidence>
<evidence type="ECO:0000259" key="7">
    <source>
        <dbReference type="Pfam" id="PF00136"/>
    </source>
</evidence>
<dbReference type="PROSITE" id="PS00116">
    <property type="entry name" value="DNA_POLYMERASE_B"/>
    <property type="match status" value="1"/>
</dbReference>
<dbReference type="InterPro" id="IPR023211">
    <property type="entry name" value="DNA_pol_palm_dom_sf"/>
</dbReference>
<dbReference type="Pfam" id="PF00136">
    <property type="entry name" value="DNA_pol_B"/>
    <property type="match status" value="1"/>
</dbReference>
<dbReference type="Proteomes" id="UP000266673">
    <property type="component" value="Unassembled WGS sequence"/>
</dbReference>
<dbReference type="Gene3D" id="3.30.420.10">
    <property type="entry name" value="Ribonuclease H-like superfamily/Ribonuclease H"/>
    <property type="match status" value="1"/>
</dbReference>
<gene>
    <name evidence="8" type="ORF">C2G38_2192058</name>
</gene>
<keyword evidence="9" id="KW-1185">Reference proteome</keyword>
<dbReference type="EMBL" id="QKWP01000734">
    <property type="protein sequence ID" value="RIB15570.1"/>
    <property type="molecule type" value="Genomic_DNA"/>
</dbReference>
<dbReference type="STRING" id="44941.A0A397UZC0"/>
<evidence type="ECO:0000256" key="5">
    <source>
        <dbReference type="ARBA" id="ARBA00023125"/>
    </source>
</evidence>
<dbReference type="SUPFAM" id="SSF56672">
    <property type="entry name" value="DNA/RNA polymerases"/>
    <property type="match status" value="1"/>
</dbReference>
<dbReference type="PANTHER" id="PTHR10322">
    <property type="entry name" value="DNA POLYMERASE CATALYTIC SUBUNIT"/>
    <property type="match status" value="1"/>
</dbReference>
<dbReference type="GO" id="GO:0006261">
    <property type="term" value="P:DNA-templated DNA replication"/>
    <property type="evidence" value="ECO:0007669"/>
    <property type="project" value="TreeGrafter"/>
</dbReference>
<evidence type="ECO:0000256" key="4">
    <source>
        <dbReference type="ARBA" id="ARBA00022932"/>
    </source>
</evidence>
<evidence type="ECO:0000256" key="6">
    <source>
        <dbReference type="ARBA" id="ARBA00049244"/>
    </source>
</evidence>
<feature type="domain" description="DNA-directed DNA polymerase family B multifunctional" evidence="7">
    <location>
        <begin position="145"/>
        <end position="254"/>
    </location>
</feature>
<dbReference type="InterPro" id="IPR006134">
    <property type="entry name" value="DNA-dir_DNA_pol_B_multi_dom"/>
</dbReference>
<accession>A0A397UZC0</accession>
<evidence type="ECO:0000313" key="8">
    <source>
        <dbReference type="EMBL" id="RIB15570.1"/>
    </source>
</evidence>
<comment type="caution">
    <text evidence="8">The sequence shown here is derived from an EMBL/GenBank/DDBJ whole genome shotgun (WGS) entry which is preliminary data.</text>
</comment>
<dbReference type="AlphaFoldDB" id="A0A397UZC0"/>
<organism evidence="8 9">
    <name type="scientific">Gigaspora rosea</name>
    <dbReference type="NCBI Taxonomy" id="44941"/>
    <lineage>
        <taxon>Eukaryota</taxon>
        <taxon>Fungi</taxon>
        <taxon>Fungi incertae sedis</taxon>
        <taxon>Mucoromycota</taxon>
        <taxon>Glomeromycotina</taxon>
        <taxon>Glomeromycetes</taxon>
        <taxon>Diversisporales</taxon>
        <taxon>Gigasporaceae</taxon>
        <taxon>Gigaspora</taxon>
    </lineage>
</organism>
<dbReference type="PANTHER" id="PTHR10322:SF23">
    <property type="entry name" value="DNA POLYMERASE DELTA CATALYTIC SUBUNIT"/>
    <property type="match status" value="1"/>
</dbReference>
<dbReference type="EC" id="2.7.7.7" evidence="1"/>
<evidence type="ECO:0000256" key="2">
    <source>
        <dbReference type="ARBA" id="ARBA00022679"/>
    </source>
</evidence>
<evidence type="ECO:0000256" key="1">
    <source>
        <dbReference type="ARBA" id="ARBA00012417"/>
    </source>
</evidence>
<name>A0A397UZC0_9GLOM</name>
<dbReference type="InterPro" id="IPR017964">
    <property type="entry name" value="DNA-dir_DNA_pol_B_CS"/>
</dbReference>